<sequence>MSVAPSVVTPVNSPVDSTFSGVSTAYSVSAYNSTPFRKNSRGYPTTTIAELVIAEAHYLSTLKRVGNALNLASNHSLAAGRKASNTIRELVERWTTMMRIHIKFHDKSGHTPAEWDTALRHPFDHLTVYNEWLQRIDPSGSFTGPCLAQLNKLVLNVKGVIEANQNPRGMLKRISTFARGVIKRPSSAQLLQNHQQQPGSEDNVVSPTHTTTIQSFASTTTSNVNTPSTAVSSQVPSPPTSTHGGSHAVKAREKLRIETVTDQAPKLPMLTPTSGRLTLSPSTASNLTAESPTTITSVVPNRHPHRLSMAASDVSSVGSLTLAPSSESLSAKAMQHNRSVSTSLVGSSKAGSARPHALGHQGSSISSASEKQKFLEEREARKATLRMGAQAFIVARAESLQQQHQEQPSSPTFVSRPEIDRLRTITRRETETKPPVKSLISFWEQATEPTIEV</sequence>
<dbReference type="AlphaFoldDB" id="A0A9P3LUL3"/>
<feature type="compositionally biased region" description="Polar residues" evidence="1">
    <location>
        <begin position="271"/>
        <end position="290"/>
    </location>
</feature>
<feature type="region of interest" description="Disordered" evidence="1">
    <location>
        <begin position="345"/>
        <end position="371"/>
    </location>
</feature>
<feature type="region of interest" description="Disordered" evidence="1">
    <location>
        <begin position="402"/>
        <end position="436"/>
    </location>
</feature>
<evidence type="ECO:0000313" key="3">
    <source>
        <dbReference type="Proteomes" id="UP000827284"/>
    </source>
</evidence>
<reference evidence="2" key="1">
    <citation type="submission" date="2021-11" db="EMBL/GenBank/DDBJ databases">
        <authorList>
            <person name="Herlambang A."/>
            <person name="Guo Y."/>
            <person name="Takashima Y."/>
            <person name="Nishizawa T."/>
        </authorList>
    </citation>
    <scope>NUCLEOTIDE SEQUENCE</scope>
    <source>
        <strain evidence="2">E1425</strain>
    </source>
</reference>
<keyword evidence="3" id="KW-1185">Reference proteome</keyword>
<dbReference type="EMBL" id="BQFW01000005">
    <property type="protein sequence ID" value="GJJ71276.1"/>
    <property type="molecule type" value="Genomic_DNA"/>
</dbReference>
<comment type="caution">
    <text evidence="2">The sequence shown here is derived from an EMBL/GenBank/DDBJ whole genome shotgun (WGS) entry which is preliminary data.</text>
</comment>
<evidence type="ECO:0000256" key="1">
    <source>
        <dbReference type="SAM" id="MobiDB-lite"/>
    </source>
</evidence>
<feature type="region of interest" description="Disordered" evidence="1">
    <location>
        <begin position="217"/>
        <end position="249"/>
    </location>
</feature>
<feature type="compositionally biased region" description="Low complexity" evidence="1">
    <location>
        <begin position="217"/>
        <end position="235"/>
    </location>
</feature>
<name>A0A9P3LUL3_9FUNG</name>
<feature type="compositionally biased region" description="Basic and acidic residues" evidence="1">
    <location>
        <begin position="417"/>
        <end position="434"/>
    </location>
</feature>
<organism evidence="2 3">
    <name type="scientific">Entomortierella parvispora</name>
    <dbReference type="NCBI Taxonomy" id="205924"/>
    <lineage>
        <taxon>Eukaryota</taxon>
        <taxon>Fungi</taxon>
        <taxon>Fungi incertae sedis</taxon>
        <taxon>Mucoromycota</taxon>
        <taxon>Mortierellomycotina</taxon>
        <taxon>Mortierellomycetes</taxon>
        <taxon>Mortierellales</taxon>
        <taxon>Mortierellaceae</taxon>
        <taxon>Entomortierella</taxon>
    </lineage>
</organism>
<dbReference type="OrthoDB" id="2436692at2759"/>
<reference evidence="2" key="2">
    <citation type="journal article" date="2022" name="Microbiol. Resour. Announc.">
        <title>Whole-Genome Sequence of Entomortierella parvispora E1425, a Mucoromycotan Fungus Associated with Burkholderiaceae-Related Endosymbiotic Bacteria.</title>
        <authorList>
            <person name="Herlambang A."/>
            <person name="Guo Y."/>
            <person name="Takashima Y."/>
            <person name="Narisawa K."/>
            <person name="Ohta H."/>
            <person name="Nishizawa T."/>
        </authorList>
    </citation>
    <scope>NUCLEOTIDE SEQUENCE</scope>
    <source>
        <strain evidence="2">E1425</strain>
    </source>
</reference>
<gene>
    <name evidence="2" type="ORF">EMPS_03626</name>
</gene>
<evidence type="ECO:0008006" key="4">
    <source>
        <dbReference type="Google" id="ProtNLM"/>
    </source>
</evidence>
<dbReference type="Proteomes" id="UP000827284">
    <property type="component" value="Unassembled WGS sequence"/>
</dbReference>
<evidence type="ECO:0000313" key="2">
    <source>
        <dbReference type="EMBL" id="GJJ71276.1"/>
    </source>
</evidence>
<protein>
    <recommendedName>
        <fullName evidence="4">DH domain-containing protein</fullName>
    </recommendedName>
</protein>
<feature type="compositionally biased region" description="Polar residues" evidence="1">
    <location>
        <begin position="402"/>
        <end position="413"/>
    </location>
</feature>
<accession>A0A9P3LUL3</accession>
<feature type="region of interest" description="Disordered" evidence="1">
    <location>
        <begin position="266"/>
        <end position="290"/>
    </location>
</feature>
<proteinExistence type="predicted"/>